<dbReference type="InterPro" id="IPR003879">
    <property type="entry name" value="Butyrophylin_SPRY"/>
</dbReference>
<dbReference type="PROSITE" id="PS50188">
    <property type="entry name" value="B302_SPRY"/>
    <property type="match status" value="1"/>
</dbReference>
<accession>A0A3Q2FZV0</accession>
<evidence type="ECO:0000259" key="1">
    <source>
        <dbReference type="PROSITE" id="PS50188"/>
    </source>
</evidence>
<dbReference type="AlphaFoldDB" id="A0A3Q2FZV0"/>
<dbReference type="SMART" id="SM00589">
    <property type="entry name" value="PRY"/>
    <property type="match status" value="1"/>
</dbReference>
<organism evidence="2 3">
    <name type="scientific">Cyprinodon variegatus</name>
    <name type="common">Sheepshead minnow</name>
    <dbReference type="NCBI Taxonomy" id="28743"/>
    <lineage>
        <taxon>Eukaryota</taxon>
        <taxon>Metazoa</taxon>
        <taxon>Chordata</taxon>
        <taxon>Craniata</taxon>
        <taxon>Vertebrata</taxon>
        <taxon>Euteleostomi</taxon>
        <taxon>Actinopterygii</taxon>
        <taxon>Neopterygii</taxon>
        <taxon>Teleostei</taxon>
        <taxon>Neoteleostei</taxon>
        <taxon>Acanthomorphata</taxon>
        <taxon>Ovalentaria</taxon>
        <taxon>Atherinomorphae</taxon>
        <taxon>Cyprinodontiformes</taxon>
        <taxon>Cyprinodontidae</taxon>
        <taxon>Cyprinodon</taxon>
    </lineage>
</organism>
<name>A0A3Q2FZV0_CYPVA</name>
<proteinExistence type="predicted"/>
<dbReference type="GeneTree" id="ENSGT00970000193381"/>
<dbReference type="PANTHER" id="PTHR24103">
    <property type="entry name" value="E3 UBIQUITIN-PROTEIN LIGASE TRIM"/>
    <property type="match status" value="1"/>
</dbReference>
<dbReference type="SUPFAM" id="SSF49899">
    <property type="entry name" value="Concanavalin A-like lectins/glucanases"/>
    <property type="match status" value="1"/>
</dbReference>
<evidence type="ECO:0000313" key="3">
    <source>
        <dbReference type="Proteomes" id="UP000265020"/>
    </source>
</evidence>
<dbReference type="SMART" id="SM00449">
    <property type="entry name" value="SPRY"/>
    <property type="match status" value="1"/>
</dbReference>
<reference evidence="2" key="2">
    <citation type="submission" date="2025-09" db="UniProtKB">
        <authorList>
            <consortium name="Ensembl"/>
        </authorList>
    </citation>
    <scope>IDENTIFICATION</scope>
</reference>
<dbReference type="Proteomes" id="UP000265020">
    <property type="component" value="Unassembled WGS sequence"/>
</dbReference>
<dbReference type="InterPro" id="IPR003877">
    <property type="entry name" value="SPRY_dom"/>
</dbReference>
<dbReference type="InterPro" id="IPR013320">
    <property type="entry name" value="ConA-like_dom_sf"/>
</dbReference>
<dbReference type="InterPro" id="IPR043136">
    <property type="entry name" value="B30.2/SPRY_sf"/>
</dbReference>
<dbReference type="Gene3D" id="2.60.120.920">
    <property type="match status" value="1"/>
</dbReference>
<dbReference type="Pfam" id="PF13765">
    <property type="entry name" value="PRY"/>
    <property type="match status" value="1"/>
</dbReference>
<keyword evidence="3" id="KW-1185">Reference proteome</keyword>
<dbReference type="InterPro" id="IPR001870">
    <property type="entry name" value="B30.2/SPRY"/>
</dbReference>
<dbReference type="PRINTS" id="PR01407">
    <property type="entry name" value="BUTYPHLNCDUF"/>
</dbReference>
<dbReference type="Ensembl" id="ENSCVAT00000022286.1">
    <property type="protein sequence ID" value="ENSCVAP00000014420.1"/>
    <property type="gene ID" value="ENSCVAG00000017055.1"/>
</dbReference>
<feature type="domain" description="B30.2/SPRY" evidence="1">
    <location>
        <begin position="99"/>
        <end position="289"/>
    </location>
</feature>
<protein>
    <recommendedName>
        <fullName evidence="1">B30.2/SPRY domain-containing protein</fullName>
    </recommendedName>
</protein>
<dbReference type="Pfam" id="PF00622">
    <property type="entry name" value="SPRY"/>
    <property type="match status" value="1"/>
</dbReference>
<dbReference type="InterPro" id="IPR050143">
    <property type="entry name" value="TRIM/RBCC"/>
</dbReference>
<reference evidence="2" key="1">
    <citation type="submission" date="2025-08" db="UniProtKB">
        <authorList>
            <consortium name="Ensembl"/>
        </authorList>
    </citation>
    <scope>IDENTIFICATION</scope>
</reference>
<sequence>MIGACTAVGSKITSASVRQSLSPEQGHFLLLIAHESMCCIMLMKKMATLSEAITKTREELRADDLLFLRRRGAAAERVRQQTQMDRPPLLSGLLLDKAKHKGNLTFNIWSKMNDLYFPVILDPNTAHPGLRLTKHLTGVKWGESQELPDNPERFDSSSIILGSEGFTSGIHSWEVEVGENQHWMLGVAPESSKRKGPLGQRSGLWTLAYYKGTYKAFSPSRSVFDPPVKKKLQKIRVHMNCDAGVLRFFDPEALIQSFRCSSTEPLFPFLGTTDGHFLKIQPDTVCVLNNFSDMPHKP</sequence>
<dbReference type="InterPro" id="IPR006574">
    <property type="entry name" value="PRY"/>
</dbReference>
<evidence type="ECO:0000313" key="2">
    <source>
        <dbReference type="Ensembl" id="ENSCVAP00000014420.1"/>
    </source>
</evidence>